<dbReference type="InterPro" id="IPR051094">
    <property type="entry name" value="Diverse_Catalytic_Enzymes"/>
</dbReference>
<dbReference type="GO" id="GO:0046872">
    <property type="term" value="F:metal ion binding"/>
    <property type="evidence" value="ECO:0007669"/>
    <property type="project" value="UniProtKB-KW"/>
</dbReference>
<name>A0A8D5A5V9_9FIRM</name>
<dbReference type="EC" id="3.6.1.41" evidence="1"/>
<evidence type="ECO:0000313" key="9">
    <source>
        <dbReference type="Proteomes" id="UP000320585"/>
    </source>
</evidence>
<dbReference type="NCBIfam" id="TIGR00488">
    <property type="entry name" value="bis(5'-nucleosyl)-tetraphosphatase (symmetrical) YqeK"/>
    <property type="match status" value="1"/>
</dbReference>
<dbReference type="InterPro" id="IPR006674">
    <property type="entry name" value="HD_domain"/>
</dbReference>
<sequence>MDLIDIQKDLKKILSAKRYRHSAGVADSARALADKYGANAEKAYIAGWVHDCAKELSLSEMHDIVNEHSLRLDKYVLSSKALLHGPVGSILCETKYGIDDKDIKSAIFYHTTGRTNMTLLEKIIFLADYIEPSRDFPGVDTIRKLAEKDLNQAVLSAYNSTIKHLIDQDAYIYDLTFLGRNDMVLLIDGENDTAR</sequence>
<proteinExistence type="predicted"/>
<dbReference type="EMBL" id="AP019697">
    <property type="protein sequence ID" value="BBK24910.1"/>
    <property type="molecule type" value="Genomic_DNA"/>
</dbReference>
<evidence type="ECO:0000256" key="5">
    <source>
        <dbReference type="ARBA" id="ARBA00023004"/>
    </source>
</evidence>
<evidence type="ECO:0000256" key="4">
    <source>
        <dbReference type="ARBA" id="ARBA00022801"/>
    </source>
</evidence>
<keyword evidence="3" id="KW-0547">Nucleotide-binding</keyword>
<keyword evidence="2" id="KW-0479">Metal-binding</keyword>
<dbReference type="Proteomes" id="UP000320585">
    <property type="component" value="Chromosome"/>
</dbReference>
<dbReference type="AlphaFoldDB" id="A0A8D5A5V9"/>
<dbReference type="SMART" id="SM00471">
    <property type="entry name" value="HDc"/>
    <property type="match status" value="1"/>
</dbReference>
<comment type="catalytic activity">
    <reaction evidence="6">
        <text>P(1),P(4)-bis(5'-adenosyl) tetraphosphate + H2O = 2 ADP + 2 H(+)</text>
        <dbReference type="Rhea" id="RHEA:24252"/>
        <dbReference type="ChEBI" id="CHEBI:15377"/>
        <dbReference type="ChEBI" id="CHEBI:15378"/>
        <dbReference type="ChEBI" id="CHEBI:58141"/>
        <dbReference type="ChEBI" id="CHEBI:456216"/>
        <dbReference type="EC" id="3.6.1.41"/>
    </reaction>
</comment>
<dbReference type="SUPFAM" id="SSF109604">
    <property type="entry name" value="HD-domain/PDEase-like"/>
    <property type="match status" value="1"/>
</dbReference>
<accession>A0A8D5A5V9</accession>
<dbReference type="Gene3D" id="1.10.3210.10">
    <property type="entry name" value="Hypothetical protein af1432"/>
    <property type="match status" value="1"/>
</dbReference>
<dbReference type="CDD" id="cd00077">
    <property type="entry name" value="HDc"/>
    <property type="match status" value="1"/>
</dbReference>
<evidence type="ECO:0000256" key="2">
    <source>
        <dbReference type="ARBA" id="ARBA00022723"/>
    </source>
</evidence>
<reference evidence="9" key="1">
    <citation type="submission" date="2019-05" db="EMBL/GenBank/DDBJ databases">
        <title>Complete genome sequencing of Dialister sp. strain 5BBH33.</title>
        <authorList>
            <person name="Sakamoto M."/>
            <person name="Murakami T."/>
            <person name="Mori H."/>
        </authorList>
    </citation>
    <scope>NUCLEOTIDE SEQUENCE [LARGE SCALE GENOMIC DNA]</scope>
    <source>
        <strain evidence="9">5BBH33</strain>
    </source>
</reference>
<dbReference type="OrthoDB" id="5295945at2"/>
<dbReference type="KEGG" id="dho:Dia5BBH33_08450"/>
<keyword evidence="4 8" id="KW-0378">Hydrolase</keyword>
<dbReference type="InterPro" id="IPR003607">
    <property type="entry name" value="HD/PDEase_dom"/>
</dbReference>
<dbReference type="GO" id="GO:0008803">
    <property type="term" value="F:bis(5'-nucleosyl)-tetraphosphatase (symmetrical) activity"/>
    <property type="evidence" value="ECO:0007669"/>
    <property type="project" value="UniProtKB-EC"/>
</dbReference>
<dbReference type="RefSeq" id="WP_144269401.1">
    <property type="nucleotide sequence ID" value="NZ_DAWDJE010000038.1"/>
</dbReference>
<protein>
    <recommendedName>
        <fullName evidence="1">bis(5'-nucleosyl)-tetraphosphatase (symmetrical)</fullName>
        <ecNumber evidence="1">3.6.1.41</ecNumber>
    </recommendedName>
</protein>
<dbReference type="Pfam" id="PF01966">
    <property type="entry name" value="HD"/>
    <property type="match status" value="1"/>
</dbReference>
<organism evidence="8 9">
    <name type="scientific">Dialister hominis</name>
    <dbReference type="NCBI Taxonomy" id="2582419"/>
    <lineage>
        <taxon>Bacteria</taxon>
        <taxon>Bacillati</taxon>
        <taxon>Bacillota</taxon>
        <taxon>Negativicutes</taxon>
        <taxon>Veillonellales</taxon>
        <taxon>Veillonellaceae</taxon>
        <taxon>Dialister</taxon>
    </lineage>
</organism>
<dbReference type="GO" id="GO:0000166">
    <property type="term" value="F:nucleotide binding"/>
    <property type="evidence" value="ECO:0007669"/>
    <property type="project" value="UniProtKB-KW"/>
</dbReference>
<dbReference type="InterPro" id="IPR005249">
    <property type="entry name" value="YqeK"/>
</dbReference>
<feature type="domain" description="HD/PDEase" evidence="7">
    <location>
        <begin position="14"/>
        <end position="142"/>
    </location>
</feature>
<evidence type="ECO:0000256" key="1">
    <source>
        <dbReference type="ARBA" id="ARBA00012506"/>
    </source>
</evidence>
<evidence type="ECO:0000313" key="8">
    <source>
        <dbReference type="EMBL" id="BBK24910.1"/>
    </source>
</evidence>
<evidence type="ECO:0000259" key="7">
    <source>
        <dbReference type="SMART" id="SM00471"/>
    </source>
</evidence>
<dbReference type="PANTHER" id="PTHR35795">
    <property type="entry name" value="SLR1885 PROTEIN"/>
    <property type="match status" value="1"/>
</dbReference>
<keyword evidence="9" id="KW-1185">Reference proteome</keyword>
<evidence type="ECO:0000256" key="3">
    <source>
        <dbReference type="ARBA" id="ARBA00022741"/>
    </source>
</evidence>
<dbReference type="PANTHER" id="PTHR35795:SF1">
    <property type="entry name" value="BIS(5'-NUCLEOSYL)-TETRAPHOSPHATASE, SYMMETRICAL"/>
    <property type="match status" value="1"/>
</dbReference>
<gene>
    <name evidence="8" type="ORF">Dia5BBH33_08450</name>
</gene>
<evidence type="ECO:0000256" key="6">
    <source>
        <dbReference type="ARBA" id="ARBA00049417"/>
    </source>
</evidence>
<keyword evidence="5" id="KW-0408">Iron</keyword>